<dbReference type="GO" id="GO:0003677">
    <property type="term" value="F:DNA binding"/>
    <property type="evidence" value="ECO:0007669"/>
    <property type="project" value="InterPro"/>
</dbReference>
<dbReference type="SMART" id="SM00448">
    <property type="entry name" value="REC"/>
    <property type="match status" value="1"/>
</dbReference>
<dbReference type="InterPro" id="IPR001789">
    <property type="entry name" value="Sig_transdc_resp-reg_receiver"/>
</dbReference>
<protein>
    <recommendedName>
        <fullName evidence="2">Response regulatory domain-containing protein</fullName>
    </recommendedName>
</protein>
<gene>
    <name evidence="3" type="ORF">ACU52_11135</name>
</gene>
<keyword evidence="1" id="KW-0597">Phosphoprotein</keyword>
<dbReference type="Proteomes" id="UP000036951">
    <property type="component" value="Unassembled WGS sequence"/>
</dbReference>
<evidence type="ECO:0000256" key="1">
    <source>
        <dbReference type="PROSITE-ProRule" id="PRU00169"/>
    </source>
</evidence>
<name>A0A8E1QWD8_9BACT</name>
<dbReference type="InterPro" id="IPR046947">
    <property type="entry name" value="LytR-like"/>
</dbReference>
<dbReference type="InterPro" id="IPR011006">
    <property type="entry name" value="CheY-like_superfamily"/>
</dbReference>
<dbReference type="RefSeq" id="WP_053398832.1">
    <property type="nucleotide sequence ID" value="NZ_LFQU01000023.1"/>
</dbReference>
<dbReference type="AlphaFoldDB" id="A0A8E1QWD8"/>
<reference evidence="3 4" key="1">
    <citation type="submission" date="2015-06" db="EMBL/GenBank/DDBJ databases">
        <title>Prevotella sp. 109, sp. nov., a novel member of the family Prevotellaceae isolated from human faeces.</title>
        <authorList>
            <person name="Shkoporov A.N."/>
            <person name="Chaplin A.V."/>
            <person name="Kafarskaia L.I."/>
            <person name="Efimov B.A."/>
        </authorList>
    </citation>
    <scope>NUCLEOTIDE SEQUENCE [LARGE SCALE GENOMIC DNA]</scope>
    <source>
        <strain evidence="3 4">109</strain>
    </source>
</reference>
<dbReference type="OrthoDB" id="1490554at2"/>
<organism evidence="3 4">
    <name type="scientific">Xylanibacter rarus</name>
    <dbReference type="NCBI Taxonomy" id="1676614"/>
    <lineage>
        <taxon>Bacteria</taxon>
        <taxon>Pseudomonadati</taxon>
        <taxon>Bacteroidota</taxon>
        <taxon>Bacteroidia</taxon>
        <taxon>Bacteroidales</taxon>
        <taxon>Prevotellaceae</taxon>
        <taxon>Xylanibacter</taxon>
    </lineage>
</organism>
<dbReference type="GO" id="GO:0000156">
    <property type="term" value="F:phosphorelay response regulator activity"/>
    <property type="evidence" value="ECO:0007669"/>
    <property type="project" value="InterPro"/>
</dbReference>
<comment type="caution">
    <text evidence="3">The sequence shown here is derived from an EMBL/GenBank/DDBJ whole genome shotgun (WGS) entry which is preliminary data.</text>
</comment>
<dbReference type="SUPFAM" id="SSF52172">
    <property type="entry name" value="CheY-like"/>
    <property type="match status" value="1"/>
</dbReference>
<feature type="modified residue" description="4-aspartylphosphate" evidence="1">
    <location>
        <position position="54"/>
    </location>
</feature>
<evidence type="ECO:0000313" key="3">
    <source>
        <dbReference type="EMBL" id="KOO67840.1"/>
    </source>
</evidence>
<evidence type="ECO:0000259" key="2">
    <source>
        <dbReference type="PROSITE" id="PS50110"/>
    </source>
</evidence>
<dbReference type="EMBL" id="LFQU01000023">
    <property type="protein sequence ID" value="KOO67840.1"/>
    <property type="molecule type" value="Genomic_DNA"/>
</dbReference>
<dbReference type="PANTHER" id="PTHR37299:SF1">
    <property type="entry name" value="STAGE 0 SPORULATION PROTEIN A HOMOLOG"/>
    <property type="match status" value="1"/>
</dbReference>
<dbReference type="InterPro" id="IPR007492">
    <property type="entry name" value="LytTR_DNA-bd_dom"/>
</dbReference>
<dbReference type="PANTHER" id="PTHR37299">
    <property type="entry name" value="TRANSCRIPTIONAL REGULATOR-RELATED"/>
    <property type="match status" value="1"/>
</dbReference>
<keyword evidence="4" id="KW-1185">Reference proteome</keyword>
<proteinExistence type="predicted"/>
<dbReference type="Pfam" id="PF04397">
    <property type="entry name" value="LytTR"/>
    <property type="match status" value="1"/>
</dbReference>
<evidence type="ECO:0000313" key="4">
    <source>
        <dbReference type="Proteomes" id="UP000036951"/>
    </source>
</evidence>
<dbReference type="Pfam" id="PF00072">
    <property type="entry name" value="Response_reg"/>
    <property type="match status" value="1"/>
</dbReference>
<sequence length="247" mass="28667">MKYIIIEDEEFARENLKDIVEKVRPDYELTAMLSSVDESIKFLESENVDMAFMDIDLGDGTCFDIIRNTDIKIPIIFTTAYNEYAIEAFKTNSIDYLLKPITEEDVEHSLRKLDDMADIFRSDGYRTILPKKEKIDRILIAKNKSFSFINISDIAFFCIEDRYVVAYTNEGNCEITEIANMEKVMDLVTDHDFFQLSRSMISSIKAINNVTKIDNQRLYVTVCAGDKKKEVIISALRRKDFLNWLGH</sequence>
<dbReference type="PROSITE" id="PS50110">
    <property type="entry name" value="RESPONSE_REGULATORY"/>
    <property type="match status" value="1"/>
</dbReference>
<dbReference type="SMART" id="SM00850">
    <property type="entry name" value="LytTR"/>
    <property type="match status" value="1"/>
</dbReference>
<dbReference type="Gene3D" id="2.40.50.1020">
    <property type="entry name" value="LytTr DNA-binding domain"/>
    <property type="match status" value="1"/>
</dbReference>
<accession>A0A8E1QWD8</accession>
<feature type="domain" description="Response regulatory" evidence="2">
    <location>
        <begin position="2"/>
        <end position="114"/>
    </location>
</feature>
<dbReference type="Gene3D" id="3.40.50.2300">
    <property type="match status" value="1"/>
</dbReference>